<dbReference type="PIRSF" id="PIRSF000194">
    <property type="entry name" value="DHFR"/>
    <property type="match status" value="1"/>
</dbReference>
<dbReference type="InterPro" id="IPR024072">
    <property type="entry name" value="DHFR-like_dom_sf"/>
</dbReference>
<dbReference type="SUPFAM" id="SSF53597">
    <property type="entry name" value="Dihydrofolate reductase-like"/>
    <property type="match status" value="1"/>
</dbReference>
<dbReference type="GO" id="GO:0046654">
    <property type="term" value="P:tetrahydrofolate biosynthetic process"/>
    <property type="evidence" value="ECO:0007669"/>
    <property type="project" value="UniProtKB-UniPathway"/>
</dbReference>
<dbReference type="UniPathway" id="UPA00077">
    <property type="reaction ID" value="UER00158"/>
</dbReference>
<dbReference type="Pfam" id="PF00186">
    <property type="entry name" value="DHFR_1"/>
    <property type="match status" value="1"/>
</dbReference>
<dbReference type="GO" id="GO:0046452">
    <property type="term" value="P:dihydrofolate metabolic process"/>
    <property type="evidence" value="ECO:0007669"/>
    <property type="project" value="TreeGrafter"/>
</dbReference>
<name>A0A1D2QTH2_9GAMM</name>
<keyword evidence="6 8" id="KW-0560">Oxidoreductase</keyword>
<dbReference type="EMBL" id="MDLC01000004">
    <property type="protein sequence ID" value="ODS24843.1"/>
    <property type="molecule type" value="Genomic_DNA"/>
</dbReference>
<reference evidence="10 11" key="1">
    <citation type="journal article" date="2016" name="Appl. Environ. Microbiol.">
        <title>Lack of Overt Genome Reduction in the Bryostatin-Producing Bryozoan Symbiont "Candidatus Endobugula sertula".</title>
        <authorList>
            <person name="Miller I.J."/>
            <person name="Vanee N."/>
            <person name="Fong S.S."/>
            <person name="Lim-Fong G.E."/>
            <person name="Kwan J.C."/>
        </authorList>
    </citation>
    <scope>NUCLEOTIDE SEQUENCE [LARGE SCALE GENOMIC DNA]</scope>
    <source>
        <strain evidence="10">AB1-4</strain>
    </source>
</reference>
<dbReference type="GO" id="GO:0004146">
    <property type="term" value="F:dihydrofolate reductase activity"/>
    <property type="evidence" value="ECO:0007669"/>
    <property type="project" value="UniProtKB-EC"/>
</dbReference>
<evidence type="ECO:0000256" key="6">
    <source>
        <dbReference type="ARBA" id="ARBA00023002"/>
    </source>
</evidence>
<evidence type="ECO:0000256" key="5">
    <source>
        <dbReference type="ARBA" id="ARBA00022857"/>
    </source>
</evidence>
<dbReference type="InterPro" id="IPR001796">
    <property type="entry name" value="DHFR_dom"/>
</dbReference>
<dbReference type="PANTHER" id="PTHR48069">
    <property type="entry name" value="DIHYDROFOLATE REDUCTASE"/>
    <property type="match status" value="1"/>
</dbReference>
<dbReference type="AlphaFoldDB" id="A0A1D2QTH2"/>
<comment type="catalytic activity">
    <reaction evidence="8">
        <text>(6S)-5,6,7,8-tetrahydrofolate + NADP(+) = 7,8-dihydrofolate + NADPH + H(+)</text>
        <dbReference type="Rhea" id="RHEA:15009"/>
        <dbReference type="ChEBI" id="CHEBI:15378"/>
        <dbReference type="ChEBI" id="CHEBI:57451"/>
        <dbReference type="ChEBI" id="CHEBI:57453"/>
        <dbReference type="ChEBI" id="CHEBI:57783"/>
        <dbReference type="ChEBI" id="CHEBI:58349"/>
        <dbReference type="EC" id="1.5.1.3"/>
    </reaction>
</comment>
<dbReference type="GO" id="GO:0006730">
    <property type="term" value="P:one-carbon metabolic process"/>
    <property type="evidence" value="ECO:0007669"/>
    <property type="project" value="UniProtKB-KW"/>
</dbReference>
<dbReference type="InterPro" id="IPR012259">
    <property type="entry name" value="DHFR"/>
</dbReference>
<comment type="similarity">
    <text evidence="2 8">Belongs to the dihydrofolate reductase family.</text>
</comment>
<accession>A0A1D2QTH2</accession>
<comment type="function">
    <text evidence="7 8">Key enzyme in folate metabolism. Catalyzes an essential reaction for de novo glycine and purine synthesis, and for DNA precursor synthesis.</text>
</comment>
<dbReference type="Proteomes" id="UP000242502">
    <property type="component" value="Unassembled WGS sequence"/>
</dbReference>
<dbReference type="GO" id="GO:0070401">
    <property type="term" value="F:NADP+ binding"/>
    <property type="evidence" value="ECO:0007669"/>
    <property type="project" value="UniProtKB-ARBA"/>
</dbReference>
<feature type="domain" description="DHFR" evidence="9">
    <location>
        <begin position="2"/>
        <end position="166"/>
    </location>
</feature>
<evidence type="ECO:0000256" key="3">
    <source>
        <dbReference type="ARBA" id="ARBA00012856"/>
    </source>
</evidence>
<evidence type="ECO:0000256" key="7">
    <source>
        <dbReference type="ARBA" id="ARBA00025067"/>
    </source>
</evidence>
<dbReference type="PROSITE" id="PS51330">
    <property type="entry name" value="DHFR_2"/>
    <property type="match status" value="1"/>
</dbReference>
<organism evidence="10 11">
    <name type="scientific">Candidatus Endobugula sertula</name>
    <name type="common">Bugula neritina bacterial symbiont</name>
    <dbReference type="NCBI Taxonomy" id="62101"/>
    <lineage>
        <taxon>Bacteria</taxon>
        <taxon>Pseudomonadati</taxon>
        <taxon>Pseudomonadota</taxon>
        <taxon>Gammaproteobacteria</taxon>
        <taxon>Cellvibrionales</taxon>
        <taxon>Cellvibrionaceae</taxon>
        <taxon>Candidatus Endobugula</taxon>
    </lineage>
</organism>
<dbReference type="PANTHER" id="PTHR48069:SF3">
    <property type="entry name" value="DIHYDROFOLATE REDUCTASE"/>
    <property type="match status" value="1"/>
</dbReference>
<keyword evidence="5 8" id="KW-0521">NADP</keyword>
<sequence>MTLSIIVAMANNRAIGKDNNLLWHLPEDLKYFKRITMGKPIVMGRKTFESIGRPLPGRLNIVITRQKDWQHEGITVAHSIAQAIELAQAQSLIDGIDEIMVIGGAEIYRIALPQTDRLYLTRVDAEIDGDAFFPAVSENEWKEIARESFAASNNNPYDYVFSVLERV</sequence>
<dbReference type="FunFam" id="3.40.430.10:FF:000001">
    <property type="entry name" value="Dihydrofolate reductase"/>
    <property type="match status" value="1"/>
</dbReference>
<proteinExistence type="inferred from homology"/>
<evidence type="ECO:0000256" key="2">
    <source>
        <dbReference type="ARBA" id="ARBA00009539"/>
    </source>
</evidence>
<comment type="pathway">
    <text evidence="1 8">Cofactor biosynthesis; tetrahydrofolate biosynthesis; 5,6,7,8-tetrahydrofolate from 7,8-dihydrofolate: step 1/1.</text>
</comment>
<dbReference type="GO" id="GO:0005829">
    <property type="term" value="C:cytosol"/>
    <property type="evidence" value="ECO:0007669"/>
    <property type="project" value="TreeGrafter"/>
</dbReference>
<dbReference type="NCBIfam" id="NF008037">
    <property type="entry name" value="PRK10769.1"/>
    <property type="match status" value="1"/>
</dbReference>
<evidence type="ECO:0000313" key="10">
    <source>
        <dbReference type="EMBL" id="ODS24843.1"/>
    </source>
</evidence>
<protein>
    <recommendedName>
        <fullName evidence="3 8">Dihydrofolate reductase</fullName>
        <ecNumber evidence="3 8">1.5.1.3</ecNumber>
    </recommendedName>
</protein>
<evidence type="ECO:0000313" key="11">
    <source>
        <dbReference type="Proteomes" id="UP000242502"/>
    </source>
</evidence>
<keyword evidence="4 8" id="KW-0554">One-carbon metabolism</keyword>
<comment type="caution">
    <text evidence="10">The sequence shown here is derived from an EMBL/GenBank/DDBJ whole genome shotgun (WGS) entry which is preliminary data.</text>
</comment>
<evidence type="ECO:0000256" key="8">
    <source>
        <dbReference type="PIRNR" id="PIRNR000194"/>
    </source>
</evidence>
<dbReference type="Gene3D" id="3.40.430.10">
    <property type="entry name" value="Dihydrofolate Reductase, subunit A"/>
    <property type="match status" value="1"/>
</dbReference>
<dbReference type="EC" id="1.5.1.3" evidence="3 8"/>
<evidence type="ECO:0000259" key="9">
    <source>
        <dbReference type="PROSITE" id="PS51330"/>
    </source>
</evidence>
<dbReference type="CDD" id="cd00209">
    <property type="entry name" value="DHFR"/>
    <property type="match status" value="1"/>
</dbReference>
<evidence type="ECO:0000256" key="1">
    <source>
        <dbReference type="ARBA" id="ARBA00004903"/>
    </source>
</evidence>
<evidence type="ECO:0000256" key="4">
    <source>
        <dbReference type="ARBA" id="ARBA00022563"/>
    </source>
</evidence>
<dbReference type="STRING" id="62101.AB835_01900"/>
<dbReference type="PRINTS" id="PR00070">
    <property type="entry name" value="DHFR"/>
</dbReference>
<dbReference type="GO" id="GO:0046655">
    <property type="term" value="P:folic acid metabolic process"/>
    <property type="evidence" value="ECO:0007669"/>
    <property type="project" value="TreeGrafter"/>
</dbReference>
<gene>
    <name evidence="10" type="ORF">AB835_01900</name>
</gene>